<keyword evidence="4" id="KW-1185">Reference proteome</keyword>
<keyword evidence="1" id="KW-1133">Transmembrane helix</keyword>
<dbReference type="EMBL" id="JABFUD020000007">
    <property type="protein sequence ID" value="KAI5078111.1"/>
    <property type="molecule type" value="Genomic_DNA"/>
</dbReference>
<keyword evidence="2" id="KW-0732">Signal</keyword>
<keyword evidence="1" id="KW-0472">Membrane</keyword>
<evidence type="ECO:0000313" key="3">
    <source>
        <dbReference type="EMBL" id="KAI5078111.1"/>
    </source>
</evidence>
<keyword evidence="1" id="KW-0812">Transmembrane</keyword>
<reference evidence="3" key="1">
    <citation type="submission" date="2021-01" db="EMBL/GenBank/DDBJ databases">
        <title>Adiantum capillus-veneris genome.</title>
        <authorList>
            <person name="Fang Y."/>
            <person name="Liao Q."/>
        </authorList>
    </citation>
    <scope>NUCLEOTIDE SEQUENCE</scope>
    <source>
        <strain evidence="3">H3</strain>
        <tissue evidence="3">Leaf</tissue>
    </source>
</reference>
<feature type="signal peptide" evidence="2">
    <location>
        <begin position="1"/>
        <end position="29"/>
    </location>
</feature>
<gene>
    <name evidence="3" type="ORF">GOP47_0007935</name>
</gene>
<dbReference type="AlphaFoldDB" id="A0A9D4V2B5"/>
<dbReference type="Proteomes" id="UP000886520">
    <property type="component" value="Chromosome 7"/>
</dbReference>
<comment type="caution">
    <text evidence="3">The sequence shown here is derived from an EMBL/GenBank/DDBJ whole genome shotgun (WGS) entry which is preliminary data.</text>
</comment>
<name>A0A9D4V2B5_ADICA</name>
<accession>A0A9D4V2B5</accession>
<sequence>MRGSPWRVRVSKAMKALRMLMMCVNLSCGHLMFESIIYLSTHERLHMGLEMYGDAGMDGACKVAVDANTCSYGRLPSHDEKIAAHNGLPSGDDHFAAISMHLDSQMSTNAESFTCTAGVVDEETTIEEFLAALEGQDDLLEGTFIQSEPLHVPNPSVVVVRTEPKVDDSDVCRF</sequence>
<evidence type="ECO:0000256" key="1">
    <source>
        <dbReference type="SAM" id="Phobius"/>
    </source>
</evidence>
<feature type="transmembrane region" description="Helical" evidence="1">
    <location>
        <begin position="20"/>
        <end position="39"/>
    </location>
</feature>
<feature type="chain" id="PRO_5038343543" evidence="2">
    <location>
        <begin position="30"/>
        <end position="174"/>
    </location>
</feature>
<organism evidence="3 4">
    <name type="scientific">Adiantum capillus-veneris</name>
    <name type="common">Maidenhair fern</name>
    <dbReference type="NCBI Taxonomy" id="13818"/>
    <lineage>
        <taxon>Eukaryota</taxon>
        <taxon>Viridiplantae</taxon>
        <taxon>Streptophyta</taxon>
        <taxon>Embryophyta</taxon>
        <taxon>Tracheophyta</taxon>
        <taxon>Polypodiopsida</taxon>
        <taxon>Polypodiidae</taxon>
        <taxon>Polypodiales</taxon>
        <taxon>Pteridineae</taxon>
        <taxon>Pteridaceae</taxon>
        <taxon>Vittarioideae</taxon>
        <taxon>Adiantum</taxon>
    </lineage>
</organism>
<evidence type="ECO:0000313" key="4">
    <source>
        <dbReference type="Proteomes" id="UP000886520"/>
    </source>
</evidence>
<protein>
    <submittedName>
        <fullName evidence="3">Uncharacterized protein</fullName>
    </submittedName>
</protein>
<evidence type="ECO:0000256" key="2">
    <source>
        <dbReference type="SAM" id="SignalP"/>
    </source>
</evidence>
<proteinExistence type="predicted"/>